<dbReference type="EMBL" id="OQ871584">
    <property type="protein sequence ID" value="WMW27257.1"/>
    <property type="molecule type" value="Genomic_DNA"/>
</dbReference>
<evidence type="ECO:0000256" key="1">
    <source>
        <dbReference type="ARBA" id="ARBA00022679"/>
    </source>
</evidence>
<feature type="domain" description="OB" evidence="3">
    <location>
        <begin position="25"/>
        <end position="90"/>
    </location>
</feature>
<sequence>MNVLEDLAVKKDTTVKFAGSLNAVRVIRTKRNNARMAFGVIEDFKGEMDIIVFAENYEKYNHLLIEGDVIGVIGKLRFERDKFSIIVDKVLSIEEISVNNVNKINNLHLLGSRNDILEMVRVVDPNSFKDFNRYLDEYFSLQHNRELTLKQAREELLDEIAFSMMMVRLGEVKTCVCGALVSSSKVLRSVFKILPKLEETNFISSFMIMDTGNDLGRFETCFGYEGILMFADCAVIINPDALQLAEIAIQSANSFKNIFNAEPKVALLSFSTKGSANSLEVEKVKCALELVKSKCSDLLIDGELQIDAALVKGVAEKKCRC</sequence>
<proteinExistence type="predicted"/>
<dbReference type="Gene3D" id="3.40.50.10750">
    <property type="entry name" value="Isocitrate/Isopropylmalate dehydrogenase-like"/>
    <property type="match status" value="1"/>
</dbReference>
<gene>
    <name evidence="5" type="ORF">MHINFGKF_00031</name>
</gene>
<evidence type="ECO:0000259" key="4">
    <source>
        <dbReference type="Pfam" id="PF01515"/>
    </source>
</evidence>
<dbReference type="SUPFAM" id="SSF53659">
    <property type="entry name" value="Isocitrate/Isopropylmalate dehydrogenase-like"/>
    <property type="match status" value="1"/>
</dbReference>
<keyword evidence="2" id="KW-0012">Acyltransferase</keyword>
<dbReference type="GO" id="GO:0016746">
    <property type="term" value="F:acyltransferase activity"/>
    <property type="evidence" value="ECO:0007669"/>
    <property type="project" value="UniProtKB-KW"/>
</dbReference>
<dbReference type="InterPro" id="IPR004365">
    <property type="entry name" value="NA-bd_OB_tRNA"/>
</dbReference>
<dbReference type="PANTHER" id="PTHR43356">
    <property type="entry name" value="PHOSPHATE ACETYLTRANSFERASE"/>
    <property type="match status" value="1"/>
</dbReference>
<dbReference type="Pfam" id="PF01515">
    <property type="entry name" value="PTA_PTB"/>
    <property type="match status" value="1"/>
</dbReference>
<dbReference type="Pfam" id="PF01336">
    <property type="entry name" value="tRNA_anti-codon"/>
    <property type="match status" value="1"/>
</dbReference>
<dbReference type="PANTHER" id="PTHR43356:SF3">
    <property type="entry name" value="PHOSPHATE ACETYLTRANSFERASE"/>
    <property type="match status" value="1"/>
</dbReference>
<dbReference type="GO" id="GO:0003676">
    <property type="term" value="F:nucleic acid binding"/>
    <property type="evidence" value="ECO:0007669"/>
    <property type="project" value="InterPro"/>
</dbReference>
<dbReference type="InterPro" id="IPR002505">
    <property type="entry name" value="PTA_PTB"/>
</dbReference>
<organism evidence="5">
    <name type="scientific">Borrelia puertoricensis</name>
    <dbReference type="NCBI Taxonomy" id="2756107"/>
    <lineage>
        <taxon>Bacteria</taxon>
        <taxon>Pseudomonadati</taxon>
        <taxon>Spirochaetota</taxon>
        <taxon>Spirochaetia</taxon>
        <taxon>Spirochaetales</taxon>
        <taxon>Borreliaceae</taxon>
        <taxon>Borrelia</taxon>
    </lineage>
</organism>
<dbReference type="AlphaFoldDB" id="A0AA51UQB5"/>
<evidence type="ECO:0000256" key="2">
    <source>
        <dbReference type="ARBA" id="ARBA00023315"/>
    </source>
</evidence>
<reference evidence="5" key="1">
    <citation type="submission" date="2023-04" db="EMBL/GenBank/DDBJ databases">
        <title>First molecular report of Borrelia puertoricensis spp. in opossums from Colombia.</title>
        <authorList>
            <person name="Lopez Y."/>
            <person name="Faccini-Martinez A.A."/>
            <person name="Munoz-Leal S."/>
            <person name="Calderon A."/>
            <person name="Munoz M."/>
            <person name="Ramirez J.D."/>
            <person name="Rivero R."/>
            <person name="Mattar S."/>
        </authorList>
    </citation>
    <scope>NUCLEOTIDE SEQUENCE</scope>
</reference>
<evidence type="ECO:0000313" key="5">
    <source>
        <dbReference type="EMBL" id="WMW27257.1"/>
    </source>
</evidence>
<evidence type="ECO:0008006" key="6">
    <source>
        <dbReference type="Google" id="ProtNLM"/>
    </source>
</evidence>
<dbReference type="InterPro" id="IPR050500">
    <property type="entry name" value="Phos_Acetyltrans/Butyryltrans"/>
</dbReference>
<keyword evidence="1" id="KW-0808">Transferase</keyword>
<dbReference type="InterPro" id="IPR042112">
    <property type="entry name" value="P_AcTrfase_dom2"/>
</dbReference>
<name>A0AA51UQB5_9SPIR</name>
<feature type="domain" description="Phosphate acetyl/butaryl transferase" evidence="4">
    <location>
        <begin position="111"/>
        <end position="320"/>
    </location>
</feature>
<dbReference type="CDD" id="cd04485">
    <property type="entry name" value="DnaE_OBF"/>
    <property type="match status" value="1"/>
</dbReference>
<evidence type="ECO:0000259" key="3">
    <source>
        <dbReference type="Pfam" id="PF01336"/>
    </source>
</evidence>
<protein>
    <recommendedName>
        <fullName evidence="6">OB domain-containing protein</fullName>
    </recommendedName>
</protein>
<accession>A0AA51UQB5</accession>